<dbReference type="Pfam" id="PF05157">
    <property type="entry name" value="MshEN"/>
    <property type="match status" value="1"/>
</dbReference>
<gene>
    <name evidence="5" type="ORF">A3E36_00900</name>
</gene>
<dbReference type="InterPro" id="IPR027417">
    <property type="entry name" value="P-loop_NTPase"/>
</dbReference>
<keyword evidence="2" id="KW-0547">Nucleotide-binding</keyword>
<name>A0A1G1X803_9BACT</name>
<feature type="domain" description="Bacterial type II secretion system protein E" evidence="4">
    <location>
        <begin position="385"/>
        <end position="399"/>
    </location>
</feature>
<comment type="caution">
    <text evidence="5">The sequence shown here is derived from an EMBL/GenBank/DDBJ whole genome shotgun (WGS) entry which is preliminary data.</text>
</comment>
<dbReference type="CDD" id="cd01129">
    <property type="entry name" value="PulE-GspE-like"/>
    <property type="match status" value="1"/>
</dbReference>
<dbReference type="SUPFAM" id="SSF52540">
    <property type="entry name" value="P-loop containing nucleoside triphosphate hydrolases"/>
    <property type="match status" value="1"/>
</dbReference>
<proteinExistence type="inferred from homology"/>
<dbReference type="SUPFAM" id="SSF160246">
    <property type="entry name" value="EspE N-terminal domain-like"/>
    <property type="match status" value="1"/>
</dbReference>
<dbReference type="InterPro" id="IPR001482">
    <property type="entry name" value="T2SS/T4SS_dom"/>
</dbReference>
<dbReference type="GO" id="GO:0005524">
    <property type="term" value="F:ATP binding"/>
    <property type="evidence" value="ECO:0007669"/>
    <property type="project" value="UniProtKB-KW"/>
</dbReference>
<dbReference type="EMBL" id="MHHS01000037">
    <property type="protein sequence ID" value="OGY36126.1"/>
    <property type="molecule type" value="Genomic_DNA"/>
</dbReference>
<protein>
    <recommendedName>
        <fullName evidence="4">Bacterial type II secretion system protein E domain-containing protein</fullName>
    </recommendedName>
</protein>
<evidence type="ECO:0000256" key="3">
    <source>
        <dbReference type="ARBA" id="ARBA00022840"/>
    </source>
</evidence>
<dbReference type="AlphaFoldDB" id="A0A1G1X803"/>
<evidence type="ECO:0000313" key="6">
    <source>
        <dbReference type="Proteomes" id="UP000177941"/>
    </source>
</evidence>
<dbReference type="Pfam" id="PF00437">
    <property type="entry name" value="T2SSE"/>
    <property type="match status" value="1"/>
</dbReference>
<dbReference type="Gene3D" id="3.30.450.90">
    <property type="match status" value="1"/>
</dbReference>
<keyword evidence="3" id="KW-0067">ATP-binding</keyword>
<dbReference type="GO" id="GO:0016887">
    <property type="term" value="F:ATP hydrolysis activity"/>
    <property type="evidence" value="ECO:0007669"/>
    <property type="project" value="TreeGrafter"/>
</dbReference>
<dbReference type="PANTHER" id="PTHR30258">
    <property type="entry name" value="TYPE II SECRETION SYSTEM PROTEIN GSPE-RELATED"/>
    <property type="match status" value="1"/>
</dbReference>
<dbReference type="Gene3D" id="3.40.50.300">
    <property type="entry name" value="P-loop containing nucleotide triphosphate hydrolases"/>
    <property type="match status" value="1"/>
</dbReference>
<evidence type="ECO:0000256" key="2">
    <source>
        <dbReference type="ARBA" id="ARBA00022741"/>
    </source>
</evidence>
<sequence length="580" mass="63334">MMEHMESLLAVLQGRGLLDGPKAVHIQERIDKEGSSAEAIMRDEKLVPSEDLAKAQAEQEGFPYIDLSVTKLNKDAMQNISAKAANTYRFIAFDIAGKSLRIAMESPQDFQAMGAVKFIAKQKGLAAEVYLASPESIDIGLKGAGAVEAEIGGALKDFSHELSEAKEDGKLPTKDIEHLVEEAPVTKVVAVMIRHAIEGGSSDVHIEPEEKEVRVRFRVDGNLHATLVLPLKVHAAVISRIKILSNLKIDESRLPQDGRFSATIDSRAYDFRVATMPTIFGEKVVMRILDKSSGAPSYDTLGLRGPAQKIFSEYLRSPFGIVLISGPTGSGKSTTLYTSLSELNDIESNIVTLEDPVEYEIPGVNQTQVKPEIGLTFASGLRSILRQDPDIIMVGEIRDRDTAELSVQAALTGHLVLSTIHTNGAVGAIPRLIDMGIDGFLLAAGVRLLAAQRLVIRLCQHCKQKAALTEAQRDVIAQELKNVPDQYKVDENQKNPQHLFTSPGCPECKEMGIDGRIAIFEVVPISHALREAITSFNGFDQLLEIASREGMVTMRQDGLLKALVGEVRYEDVMHVTSENN</sequence>
<dbReference type="InterPro" id="IPR007831">
    <property type="entry name" value="T2SS_GspE_N"/>
</dbReference>
<dbReference type="Proteomes" id="UP000177941">
    <property type="component" value="Unassembled WGS sequence"/>
</dbReference>
<dbReference type="GO" id="GO:0005886">
    <property type="term" value="C:plasma membrane"/>
    <property type="evidence" value="ECO:0007669"/>
    <property type="project" value="TreeGrafter"/>
</dbReference>
<comment type="similarity">
    <text evidence="1">Belongs to the GSP E family.</text>
</comment>
<reference evidence="5 6" key="1">
    <citation type="journal article" date="2016" name="Nat. Commun.">
        <title>Thousands of microbial genomes shed light on interconnected biogeochemical processes in an aquifer system.</title>
        <authorList>
            <person name="Anantharaman K."/>
            <person name="Brown C.T."/>
            <person name="Hug L.A."/>
            <person name="Sharon I."/>
            <person name="Castelle C.J."/>
            <person name="Probst A.J."/>
            <person name="Thomas B.C."/>
            <person name="Singh A."/>
            <person name="Wilkins M.J."/>
            <person name="Karaoz U."/>
            <person name="Brodie E.L."/>
            <person name="Williams K.H."/>
            <person name="Hubbard S.S."/>
            <person name="Banfield J.F."/>
        </authorList>
    </citation>
    <scope>NUCLEOTIDE SEQUENCE [LARGE SCALE GENOMIC DNA]</scope>
</reference>
<accession>A0A1G1X803</accession>
<evidence type="ECO:0000259" key="4">
    <source>
        <dbReference type="PROSITE" id="PS00662"/>
    </source>
</evidence>
<dbReference type="PROSITE" id="PS00662">
    <property type="entry name" value="T2SP_E"/>
    <property type="match status" value="1"/>
</dbReference>
<organism evidence="5 6">
    <name type="scientific">Candidatus Andersenbacteria bacterium RIFCSPHIGHO2_12_FULL_45_11b</name>
    <dbReference type="NCBI Taxonomy" id="1797282"/>
    <lineage>
        <taxon>Bacteria</taxon>
        <taxon>Candidatus Anderseniibacteriota</taxon>
    </lineage>
</organism>
<dbReference type="PANTHER" id="PTHR30258:SF1">
    <property type="entry name" value="PROTEIN TRANSPORT PROTEIN HOFB HOMOLOG"/>
    <property type="match status" value="1"/>
</dbReference>
<evidence type="ECO:0000256" key="1">
    <source>
        <dbReference type="ARBA" id="ARBA00006611"/>
    </source>
</evidence>
<dbReference type="Gene3D" id="3.30.300.160">
    <property type="entry name" value="Type II secretion system, protein E, N-terminal domain"/>
    <property type="match status" value="1"/>
</dbReference>
<dbReference type="InterPro" id="IPR037257">
    <property type="entry name" value="T2SS_E_N_sf"/>
</dbReference>
<evidence type="ECO:0000313" key="5">
    <source>
        <dbReference type="EMBL" id="OGY36126.1"/>
    </source>
</evidence>